<proteinExistence type="predicted"/>
<dbReference type="PATRIC" id="fig|1230456.3.peg.3370"/>
<evidence type="ECO:0000256" key="1">
    <source>
        <dbReference type="SAM" id="Phobius"/>
    </source>
</evidence>
<keyword evidence="1" id="KW-0812">Transmembrane</keyword>
<feature type="transmembrane region" description="Helical" evidence="1">
    <location>
        <begin position="33"/>
        <end position="52"/>
    </location>
</feature>
<organism evidence="2 3">
    <name type="scientific">Halorubrum kocurii JCM 14978</name>
    <dbReference type="NCBI Taxonomy" id="1230456"/>
    <lineage>
        <taxon>Archaea</taxon>
        <taxon>Methanobacteriati</taxon>
        <taxon>Methanobacteriota</taxon>
        <taxon>Stenosarchaea group</taxon>
        <taxon>Halobacteria</taxon>
        <taxon>Halobacteriales</taxon>
        <taxon>Haloferacaceae</taxon>
        <taxon>Halorubrum</taxon>
    </lineage>
</organism>
<dbReference type="AlphaFoldDB" id="M0NIW8"/>
<accession>M0NIW8</accession>
<dbReference type="EMBL" id="AOJH01000103">
    <property type="protein sequence ID" value="EMA57014.1"/>
    <property type="molecule type" value="Genomic_DNA"/>
</dbReference>
<keyword evidence="3" id="KW-1185">Reference proteome</keyword>
<evidence type="ECO:0000313" key="2">
    <source>
        <dbReference type="EMBL" id="EMA57014.1"/>
    </source>
</evidence>
<sequence>MWTTLLILFAAIVLLAGDQLTMPSPDRALSMLLRVFGVVLIVLFALPVLFKLLRISRLLTALVVVGSLGLGGRLLLMNGYLFSEEYRLLTELAGSELQEPMEFFEALSLLV</sequence>
<keyword evidence="1" id="KW-1133">Transmembrane helix</keyword>
<evidence type="ECO:0000313" key="3">
    <source>
        <dbReference type="Proteomes" id="UP000011546"/>
    </source>
</evidence>
<protein>
    <submittedName>
        <fullName evidence="2">Uncharacterized protein</fullName>
    </submittedName>
</protein>
<keyword evidence="1" id="KW-0472">Membrane</keyword>
<reference evidence="2 3" key="1">
    <citation type="journal article" date="2014" name="PLoS Genet.">
        <title>Phylogenetically driven sequencing of extremely halophilic archaea reveals strategies for static and dynamic osmo-response.</title>
        <authorList>
            <person name="Becker E.A."/>
            <person name="Seitzer P.M."/>
            <person name="Tritt A."/>
            <person name="Larsen D."/>
            <person name="Krusor M."/>
            <person name="Yao A.I."/>
            <person name="Wu D."/>
            <person name="Madern D."/>
            <person name="Eisen J.A."/>
            <person name="Darling A.E."/>
            <person name="Facciotti M.T."/>
        </authorList>
    </citation>
    <scope>NUCLEOTIDE SEQUENCE [LARGE SCALE GENOMIC DNA]</scope>
    <source>
        <strain evidence="2 3">JCM 14978</strain>
    </source>
</reference>
<feature type="transmembrane region" description="Helical" evidence="1">
    <location>
        <begin position="59"/>
        <end position="82"/>
    </location>
</feature>
<comment type="caution">
    <text evidence="2">The sequence shown here is derived from an EMBL/GenBank/DDBJ whole genome shotgun (WGS) entry which is preliminary data.</text>
</comment>
<gene>
    <name evidence="2" type="ORF">C468_16914</name>
</gene>
<name>M0NIW8_9EURY</name>
<dbReference type="Proteomes" id="UP000011546">
    <property type="component" value="Unassembled WGS sequence"/>
</dbReference>